<evidence type="ECO:0000256" key="3">
    <source>
        <dbReference type="SAM" id="SignalP"/>
    </source>
</evidence>
<keyword evidence="3" id="KW-0732">Signal</keyword>
<organism evidence="4 6">
    <name type="scientific">Streptomyces atratus</name>
    <dbReference type="NCBI Taxonomy" id="1893"/>
    <lineage>
        <taxon>Bacteria</taxon>
        <taxon>Bacillati</taxon>
        <taxon>Actinomycetota</taxon>
        <taxon>Actinomycetes</taxon>
        <taxon>Kitasatosporales</taxon>
        <taxon>Streptomycetaceae</taxon>
        <taxon>Streptomyces</taxon>
    </lineage>
</organism>
<feature type="region of interest" description="Disordered" evidence="2">
    <location>
        <begin position="193"/>
        <end position="328"/>
    </location>
</feature>
<feature type="compositionally biased region" description="Low complexity" evidence="2">
    <location>
        <begin position="549"/>
        <end position="558"/>
    </location>
</feature>
<feature type="compositionally biased region" description="Polar residues" evidence="2">
    <location>
        <begin position="625"/>
        <end position="648"/>
    </location>
</feature>
<dbReference type="EMBL" id="CP027306">
    <property type="protein sequence ID" value="AXE82477.1"/>
    <property type="molecule type" value="Genomic_DNA"/>
</dbReference>
<reference evidence="4 6" key="1">
    <citation type="journal article" date="2018" name="Front. Microbiol.">
        <title>Genome Sequencing of Streptomyces atratus SCSIOZH16 and Activation Production of Nocardamine via Metabolic Engineering.</title>
        <authorList>
            <person name="Li Y."/>
            <person name="Zhang C."/>
            <person name="Liu C."/>
            <person name="Ju J."/>
            <person name="Ma J."/>
        </authorList>
    </citation>
    <scope>NUCLEOTIDE SEQUENCE [LARGE SCALE GENOMIC DNA]</scope>
    <source>
        <strain evidence="4 6">SCSIO_ZH16</strain>
    </source>
</reference>
<feature type="region of interest" description="Disordered" evidence="2">
    <location>
        <begin position="20"/>
        <end position="39"/>
    </location>
</feature>
<sequence>MALVAFVAAVGFVLAGPATDASAAPPPPDPAAGSPANEPGRWDKLSWSMYGWAHHSLDPNDPYYQVKLPVQHIIKWQFKRATNGGTTFSPRTDGPDIAETLVNYYRESRQTLKGLTKQVAKAEKKVRKGEKRVAAAKTPAELEQAKEKLRKSVKQYKYVSGKLRDVKKAQPESTGTQVKRLDRQVRKLEKKIRKLERRAADPRQTRTEAGRALVKQQIHDTRTALSQAQAERDRLRGPDDDGDTGGTRTTPRDPKQPPKGPVSTGPTTTSTTSKGTTGAKGNKGTTATGPTTTPKGTRGTTATGPTASWKGWSSLKTPKTGFRGSTGTNQMADAISGVIADGISQDYAAYLDRKNQQLLEQARKDPDLAKRIIDDYNEIKDNNGIEVLFRSFDTSKGFTQDATRQVAPELIKSQKALDTAKAVADRSNADPLYQQARTECGGYDTCVTERTAKLRKQNAKAIAESTKNAHKSNADPLYQQARTECGGYDTCVTERTAKLRKQNAKAIAESTKNAHKSNADPLYQQARTECGGYDTCVTERTAKLRAQKKATTTATTRATDVHKTTTAKTSQTDQHKTQNTKAIAESTKKAAKSNADPLYQQARTECGGYDTCVTERTAKLRAQEKATTAKSTTRTGQHNQPQKKTQTPDYRGKGGVRASAA</sequence>
<name>A0A2Z5J5V7_STRAR</name>
<evidence type="ECO:0000313" key="5">
    <source>
        <dbReference type="EMBL" id="AXE82477.1"/>
    </source>
</evidence>
<feature type="region of interest" description="Disordered" evidence="2">
    <location>
        <begin position="548"/>
        <end position="579"/>
    </location>
</feature>
<feature type="signal peptide" evidence="3">
    <location>
        <begin position="1"/>
        <end position="23"/>
    </location>
</feature>
<accession>A0A2Z5J5V7</accession>
<feature type="compositionally biased region" description="Basic and acidic residues" evidence="2">
    <location>
        <begin position="230"/>
        <end position="239"/>
    </location>
</feature>
<dbReference type="EMBL" id="CP027306">
    <property type="protein sequence ID" value="AXE75690.1"/>
    <property type="molecule type" value="Genomic_DNA"/>
</dbReference>
<dbReference type="KEGG" id="sata:C5746_00250"/>
<dbReference type="KEGG" id="sata:C5746_42985"/>
<proteinExistence type="predicted"/>
<evidence type="ECO:0000313" key="6">
    <source>
        <dbReference type="Proteomes" id="UP000252698"/>
    </source>
</evidence>
<evidence type="ECO:0000313" key="4">
    <source>
        <dbReference type="EMBL" id="AXE75690.1"/>
    </source>
</evidence>
<dbReference type="AlphaFoldDB" id="A0A2Z5J5V7"/>
<feature type="compositionally biased region" description="Polar residues" evidence="2">
    <location>
        <begin position="568"/>
        <end position="579"/>
    </location>
</feature>
<feature type="coiled-coil region" evidence="1">
    <location>
        <begin position="105"/>
        <end position="132"/>
    </location>
</feature>
<dbReference type="Proteomes" id="UP000252698">
    <property type="component" value="Chromosome"/>
</dbReference>
<gene>
    <name evidence="4" type="ORF">C5746_00250</name>
    <name evidence="5" type="ORF">C5746_42985</name>
</gene>
<evidence type="ECO:0000256" key="2">
    <source>
        <dbReference type="SAM" id="MobiDB-lite"/>
    </source>
</evidence>
<keyword evidence="1" id="KW-0175">Coiled coil</keyword>
<feature type="compositionally biased region" description="Low complexity" evidence="2">
    <location>
        <begin position="263"/>
        <end position="308"/>
    </location>
</feature>
<feature type="compositionally biased region" description="Basic and acidic residues" evidence="2">
    <location>
        <begin position="197"/>
        <end position="209"/>
    </location>
</feature>
<protein>
    <submittedName>
        <fullName evidence="4">Uncharacterized protein</fullName>
    </submittedName>
</protein>
<evidence type="ECO:0000256" key="1">
    <source>
        <dbReference type="SAM" id="Coils"/>
    </source>
</evidence>
<feature type="chain" id="PRO_5036059813" evidence="3">
    <location>
        <begin position="24"/>
        <end position="661"/>
    </location>
</feature>
<feature type="region of interest" description="Disordered" evidence="2">
    <location>
        <begin position="621"/>
        <end position="661"/>
    </location>
</feature>